<evidence type="ECO:0000313" key="2">
    <source>
        <dbReference type="EMBL" id="KAL1525682.1"/>
    </source>
</evidence>
<proteinExistence type="predicted"/>
<dbReference type="InterPro" id="IPR052733">
    <property type="entry name" value="Chloroplast_QOR"/>
</dbReference>
<keyword evidence="3" id="KW-1185">Reference proteome</keyword>
<gene>
    <name evidence="2" type="ORF">AB1Y20_020531</name>
</gene>
<dbReference type="Gene3D" id="3.40.50.720">
    <property type="entry name" value="NAD(P)-binding Rossmann-like Domain"/>
    <property type="match status" value="1"/>
</dbReference>
<dbReference type="Proteomes" id="UP001515480">
    <property type="component" value="Unassembled WGS sequence"/>
</dbReference>
<name>A0AB34JX70_PRYPA</name>
<accession>A0AB34JX70</accession>
<dbReference type="EMBL" id="JBGBPQ010000004">
    <property type="protein sequence ID" value="KAL1525682.1"/>
    <property type="molecule type" value="Genomic_DNA"/>
</dbReference>
<dbReference type="SMART" id="SM00829">
    <property type="entry name" value="PKS_ER"/>
    <property type="match status" value="1"/>
</dbReference>
<dbReference type="SUPFAM" id="SSF50129">
    <property type="entry name" value="GroES-like"/>
    <property type="match status" value="1"/>
</dbReference>
<dbReference type="AlphaFoldDB" id="A0AB34JX70"/>
<reference evidence="2 3" key="1">
    <citation type="journal article" date="2024" name="Science">
        <title>Giant polyketide synthase enzymes in the biosynthesis of giant marine polyether toxins.</title>
        <authorList>
            <person name="Fallon T.R."/>
            <person name="Shende V.V."/>
            <person name="Wierzbicki I.H."/>
            <person name="Pendleton A.L."/>
            <person name="Watervoot N.F."/>
            <person name="Auber R.P."/>
            <person name="Gonzalez D.J."/>
            <person name="Wisecaver J.H."/>
            <person name="Moore B.S."/>
        </authorList>
    </citation>
    <scope>NUCLEOTIDE SEQUENCE [LARGE SCALE GENOMIC DNA]</scope>
    <source>
        <strain evidence="2 3">12B1</strain>
    </source>
</reference>
<dbReference type="SUPFAM" id="SSF51735">
    <property type="entry name" value="NAD(P)-binding Rossmann-fold domains"/>
    <property type="match status" value="1"/>
</dbReference>
<dbReference type="Gene3D" id="3.90.180.10">
    <property type="entry name" value="Medium-chain alcohol dehydrogenases, catalytic domain"/>
    <property type="match status" value="1"/>
</dbReference>
<dbReference type="InterPro" id="IPR011032">
    <property type="entry name" value="GroES-like_sf"/>
</dbReference>
<dbReference type="InterPro" id="IPR013154">
    <property type="entry name" value="ADH-like_N"/>
</dbReference>
<comment type="caution">
    <text evidence="2">The sequence shown here is derived from an EMBL/GenBank/DDBJ whole genome shotgun (WGS) entry which is preliminary data.</text>
</comment>
<feature type="domain" description="Enoyl reductase (ER)" evidence="1">
    <location>
        <begin position="46"/>
        <end position="359"/>
    </location>
</feature>
<evidence type="ECO:0000313" key="3">
    <source>
        <dbReference type="Proteomes" id="UP001515480"/>
    </source>
</evidence>
<dbReference type="Pfam" id="PF08240">
    <property type="entry name" value="ADH_N"/>
    <property type="match status" value="1"/>
</dbReference>
<dbReference type="Pfam" id="PF13602">
    <property type="entry name" value="ADH_zinc_N_2"/>
    <property type="match status" value="1"/>
</dbReference>
<dbReference type="InterPro" id="IPR036291">
    <property type="entry name" value="NAD(P)-bd_dom_sf"/>
</dbReference>
<dbReference type="PANTHER" id="PTHR44013:SF1">
    <property type="entry name" value="ZINC-TYPE ALCOHOL DEHYDROGENASE-LIKE PROTEIN C16A3.02C"/>
    <property type="match status" value="1"/>
</dbReference>
<dbReference type="PANTHER" id="PTHR44013">
    <property type="entry name" value="ZINC-TYPE ALCOHOL DEHYDROGENASE-LIKE PROTEIN C16A3.02C"/>
    <property type="match status" value="1"/>
</dbReference>
<dbReference type="InterPro" id="IPR020843">
    <property type="entry name" value="ER"/>
</dbReference>
<dbReference type="CDD" id="cd05289">
    <property type="entry name" value="MDR_like_2"/>
    <property type="match status" value="1"/>
</dbReference>
<sequence length="361" mass="38152">MAAWFLAGVALAANPPDARGSMLSFRKLSAHSDAALGSSPMPILGELHDRLALPPNATCEVLLAVAASSVNPSDFDPAVAADDFPRVLGSDVAALVLRAGRSCRRLAAGDRVWGDIGANARTHRTREPTKELGAYAPYAVALEAQLGRLPRLLSLREGGAVPKVGLTSLKALRWYAGAPAAWRWRRADSTVLVLGGSGGTGSMGLQLAKAYGAARLITTTSAANFDYCRSLGAEVLIDYHRFDWWDESVLADQSVDVVYDTVGQPGTGERAIRKLRAGGAYVTITGALAPLPLPPNISQAFFINSDTNLGSADLLEELAQLFDAGKLVAPRLDSVFPLRNISAGFARVATRHTVGKVVIEI</sequence>
<dbReference type="GO" id="GO:0016491">
    <property type="term" value="F:oxidoreductase activity"/>
    <property type="evidence" value="ECO:0007669"/>
    <property type="project" value="InterPro"/>
</dbReference>
<protein>
    <recommendedName>
        <fullName evidence="1">Enoyl reductase (ER) domain-containing protein</fullName>
    </recommendedName>
</protein>
<evidence type="ECO:0000259" key="1">
    <source>
        <dbReference type="SMART" id="SM00829"/>
    </source>
</evidence>
<organism evidence="2 3">
    <name type="scientific">Prymnesium parvum</name>
    <name type="common">Toxic golden alga</name>
    <dbReference type="NCBI Taxonomy" id="97485"/>
    <lineage>
        <taxon>Eukaryota</taxon>
        <taxon>Haptista</taxon>
        <taxon>Haptophyta</taxon>
        <taxon>Prymnesiophyceae</taxon>
        <taxon>Prymnesiales</taxon>
        <taxon>Prymnesiaceae</taxon>
        <taxon>Prymnesium</taxon>
    </lineage>
</organism>